<reference evidence="3" key="1">
    <citation type="journal article" date="2017" name="bioRxiv">
        <title>Conservation of a gene cluster reveals novel cercosporin biosynthetic mechanisms and extends production to the genus Colletotrichum.</title>
        <authorList>
            <person name="de Jonge R."/>
            <person name="Ebert M.K."/>
            <person name="Huitt-Roehl C.R."/>
            <person name="Pal P."/>
            <person name="Suttle J.C."/>
            <person name="Spanner R.E."/>
            <person name="Neubauer J.D."/>
            <person name="Jurick W.M.II."/>
            <person name="Stott K.A."/>
            <person name="Secor G.A."/>
            <person name="Thomma B.P.H.J."/>
            <person name="Van de Peer Y."/>
            <person name="Townsend C.A."/>
            <person name="Bolton M.D."/>
        </authorList>
    </citation>
    <scope>NUCLEOTIDE SEQUENCE [LARGE SCALE GENOMIC DNA]</scope>
    <source>
        <strain evidence="3">CBS538.71</strain>
    </source>
</reference>
<comment type="caution">
    <text evidence="2">The sequence shown here is derived from an EMBL/GenBank/DDBJ whole genome shotgun (WGS) entry which is preliminary data.</text>
</comment>
<dbReference type="PANTHER" id="PTHR37017:SF11">
    <property type="entry name" value="ESTERASE_LIPASE_THIOESTERASE DOMAIN-CONTAINING PROTEIN"/>
    <property type="match status" value="1"/>
</dbReference>
<sequence>MEGNAQIPLLQLFPELTTPILVDQIGERRLSMPTPPVVAPTQRPDTAIPPARDVKLIFVCDSFYAQSHWSRLHHKLMCLKLYLCEFLELGSTQVPEDPSGRKNLTDDTSQIHAATLRALQAGTDVIIIAHGYAGCPTNNALQGLDLRARTAAGASTCVRGIIFIAGMPLMTGLTVLQQFGGKRLDCHVFEENGTFVFMGNPPGAAKCLFNDLPDDEAHLWASNLLGQCWIAYCEQTDYAAYEVIPTIYVKCGEDRAFPHGWQDAVIENARSAGAILKVHDMPDAGHTPFLGRFEDEFALFIYETVEDLRYRDMQWLM</sequence>
<dbReference type="SUPFAM" id="SSF53474">
    <property type="entry name" value="alpha/beta-Hydrolases"/>
    <property type="match status" value="1"/>
</dbReference>
<name>A0A2S6CJH0_9PEZI</name>
<organism evidence="2 3">
    <name type="scientific">Cercospora berteroae</name>
    <dbReference type="NCBI Taxonomy" id="357750"/>
    <lineage>
        <taxon>Eukaryota</taxon>
        <taxon>Fungi</taxon>
        <taxon>Dikarya</taxon>
        <taxon>Ascomycota</taxon>
        <taxon>Pezizomycotina</taxon>
        <taxon>Dothideomycetes</taxon>
        <taxon>Dothideomycetidae</taxon>
        <taxon>Mycosphaerellales</taxon>
        <taxon>Mycosphaerellaceae</taxon>
        <taxon>Cercospora</taxon>
    </lineage>
</organism>
<protein>
    <recommendedName>
        <fullName evidence="1">AB hydrolase-1 domain-containing protein</fullName>
    </recommendedName>
</protein>
<dbReference type="Pfam" id="PF12697">
    <property type="entry name" value="Abhydrolase_6"/>
    <property type="match status" value="1"/>
</dbReference>
<dbReference type="PANTHER" id="PTHR37017">
    <property type="entry name" value="AB HYDROLASE-1 DOMAIN-CONTAINING PROTEIN-RELATED"/>
    <property type="match status" value="1"/>
</dbReference>
<dbReference type="InterPro" id="IPR029058">
    <property type="entry name" value="AB_hydrolase_fold"/>
</dbReference>
<gene>
    <name evidence="2" type="ORF">CBER1_04965</name>
</gene>
<dbReference type="InterPro" id="IPR000073">
    <property type="entry name" value="AB_hydrolase_1"/>
</dbReference>
<evidence type="ECO:0000313" key="2">
    <source>
        <dbReference type="EMBL" id="PPJ59879.1"/>
    </source>
</evidence>
<feature type="domain" description="AB hydrolase-1" evidence="1">
    <location>
        <begin position="105"/>
        <end position="292"/>
    </location>
</feature>
<dbReference type="InterPro" id="IPR052897">
    <property type="entry name" value="Sec-Metab_Biosynth_Hydrolase"/>
</dbReference>
<evidence type="ECO:0000259" key="1">
    <source>
        <dbReference type="Pfam" id="PF12697"/>
    </source>
</evidence>
<dbReference type="Proteomes" id="UP000237631">
    <property type="component" value="Unassembled WGS sequence"/>
</dbReference>
<dbReference type="EMBL" id="PNEN01000346">
    <property type="protein sequence ID" value="PPJ59879.1"/>
    <property type="molecule type" value="Genomic_DNA"/>
</dbReference>
<dbReference type="OrthoDB" id="1263307at2759"/>
<evidence type="ECO:0000313" key="3">
    <source>
        <dbReference type="Proteomes" id="UP000237631"/>
    </source>
</evidence>
<accession>A0A2S6CJH0</accession>
<keyword evidence="3" id="KW-1185">Reference proteome</keyword>
<dbReference type="AlphaFoldDB" id="A0A2S6CJH0"/>
<dbReference type="Gene3D" id="3.40.50.1820">
    <property type="entry name" value="alpha/beta hydrolase"/>
    <property type="match status" value="1"/>
</dbReference>
<proteinExistence type="predicted"/>